<dbReference type="InterPro" id="IPR029001">
    <property type="entry name" value="ITPase-like_fam"/>
</dbReference>
<dbReference type="Proteomes" id="UP000680365">
    <property type="component" value="Unassembled WGS sequence"/>
</dbReference>
<dbReference type="SUPFAM" id="SSF52972">
    <property type="entry name" value="ITPase-like"/>
    <property type="match status" value="1"/>
</dbReference>
<dbReference type="EMBL" id="JAEDAM010000048">
    <property type="protein sequence ID" value="MBS8122161.1"/>
    <property type="molecule type" value="Genomic_DNA"/>
</dbReference>
<dbReference type="PANTHER" id="PTHR11067">
    <property type="entry name" value="INOSINE TRIPHOSPHATE PYROPHOSPHATASE/HAM1 PROTEIN"/>
    <property type="match status" value="1"/>
</dbReference>
<evidence type="ECO:0000313" key="3">
    <source>
        <dbReference type="EMBL" id="MBS8122161.1"/>
    </source>
</evidence>
<dbReference type="InterPro" id="IPR002637">
    <property type="entry name" value="RdgB/HAM1"/>
</dbReference>
<evidence type="ECO:0000256" key="2">
    <source>
        <dbReference type="ARBA" id="ARBA00022801"/>
    </source>
</evidence>
<dbReference type="Pfam" id="PF01725">
    <property type="entry name" value="Ham1p_like"/>
    <property type="match status" value="1"/>
</dbReference>
<dbReference type="PANTHER" id="PTHR11067:SF9">
    <property type="entry name" value="INOSINE TRIPHOSPHATE PYROPHOSPHATASE"/>
    <property type="match status" value="1"/>
</dbReference>
<dbReference type="GO" id="GO:0047429">
    <property type="term" value="F:nucleoside triphosphate diphosphatase activity"/>
    <property type="evidence" value="ECO:0007669"/>
    <property type="project" value="UniProtKB-EC"/>
</dbReference>
<comment type="caution">
    <text evidence="3">The sequence shown here is derived from an EMBL/GenBank/DDBJ whole genome shotgun (WGS) entry which is preliminary data.</text>
</comment>
<evidence type="ECO:0000313" key="4">
    <source>
        <dbReference type="Proteomes" id="UP000680365"/>
    </source>
</evidence>
<comment type="similarity">
    <text evidence="1">Belongs to the HAM1 NTPase family.</text>
</comment>
<organism evidence="3 4">
    <name type="scientific">Candidatus Vampirococcus lugosii</name>
    <dbReference type="NCBI Taxonomy" id="2789015"/>
    <lineage>
        <taxon>Bacteria</taxon>
        <taxon>Candidatus Absconditibacteriota</taxon>
        <taxon>Vampirococcus</taxon>
    </lineage>
</organism>
<reference evidence="3 4" key="1">
    <citation type="journal article" date="2021" name="Nat. Commun.">
        <title>Reductive evolution and unique predatory mode in the CPR bacterium Vampirococcus lugosii.</title>
        <authorList>
            <person name="Moreira D."/>
            <person name="Zivanovic Y."/>
            <person name="Lopez-Archilla A.I."/>
            <person name="Iniesto M."/>
            <person name="Lopez-Garcia P."/>
        </authorList>
    </citation>
    <scope>NUCLEOTIDE SEQUENCE [LARGE SCALE GENOMIC DNA]</scope>
    <source>
        <strain evidence="3">Chiprana</strain>
    </source>
</reference>
<protein>
    <submittedName>
        <fullName evidence="3">Nucleoside-triphosphatase</fullName>
        <ecNumber evidence="3">3.6.1.9</ecNumber>
    </submittedName>
</protein>
<dbReference type="Gene3D" id="3.90.950.10">
    <property type="match status" value="1"/>
</dbReference>
<dbReference type="RefSeq" id="WP_213349434.1">
    <property type="nucleotide sequence ID" value="NZ_JAEDAM010000048.1"/>
</dbReference>
<evidence type="ECO:0000256" key="1">
    <source>
        <dbReference type="ARBA" id="ARBA00008023"/>
    </source>
</evidence>
<keyword evidence="2 3" id="KW-0378">Hydrolase</keyword>
<proteinExistence type="inferred from homology"/>
<dbReference type="EC" id="3.6.1.9" evidence="3"/>
<accession>A0ABS5QLT3</accession>
<name>A0ABS5QLT3_9BACT</name>
<keyword evidence="4" id="KW-1185">Reference proteome</keyword>
<sequence>MKITFITGNKGKLKEIQTNISSRINLVSQDIDIMEIQSQNLEEISKNKAKQAFEKIGEAVLVDDTGVFFNYYPDFPGAFAKFVYKSLGKDGIKKLFDGVQDNTGSMQTAISYMDGNLSEPVCFLGIAEGKFETHHLDQVPNDSLPYNYIFVPNGYTQTVTENYEYWQKNLSQRKKAIEKFNKWISKFI</sequence>
<gene>
    <name evidence="3" type="ORF">VAMP_144n15</name>
</gene>